<feature type="transmembrane region" description="Helical" evidence="6">
    <location>
        <begin position="171"/>
        <end position="190"/>
    </location>
</feature>
<dbReference type="EMBL" id="DYVF01000058">
    <property type="protein sequence ID" value="HJG31688.1"/>
    <property type="molecule type" value="Genomic_DNA"/>
</dbReference>
<accession>A0A921ITB7</accession>
<feature type="domain" description="DUF2179" evidence="7">
    <location>
        <begin position="281"/>
        <end position="335"/>
    </location>
</feature>
<dbReference type="InterPro" id="IPR051461">
    <property type="entry name" value="UPF0750_membrane"/>
</dbReference>
<evidence type="ECO:0000256" key="5">
    <source>
        <dbReference type="ARBA" id="ARBA00023136"/>
    </source>
</evidence>
<dbReference type="Gene3D" id="3.30.70.120">
    <property type="match status" value="1"/>
</dbReference>
<protein>
    <submittedName>
        <fullName evidence="8">YitT family protein</fullName>
    </submittedName>
</protein>
<keyword evidence="3 6" id="KW-0812">Transmembrane</keyword>
<evidence type="ECO:0000256" key="2">
    <source>
        <dbReference type="ARBA" id="ARBA00022475"/>
    </source>
</evidence>
<dbReference type="InterPro" id="IPR036259">
    <property type="entry name" value="MFS_trans_sf"/>
</dbReference>
<evidence type="ECO:0000313" key="9">
    <source>
        <dbReference type="Proteomes" id="UP000746751"/>
    </source>
</evidence>
<feature type="transmembrane region" description="Helical" evidence="6">
    <location>
        <begin position="211"/>
        <end position="229"/>
    </location>
</feature>
<name>A0A921ITB7_9ACTN</name>
<proteinExistence type="predicted"/>
<reference evidence="8" key="2">
    <citation type="submission" date="2021-09" db="EMBL/GenBank/DDBJ databases">
        <authorList>
            <person name="Gilroy R."/>
        </authorList>
    </citation>
    <scope>NUCLEOTIDE SEQUENCE</scope>
    <source>
        <strain evidence="8">ChiGjej2B2-7701</strain>
    </source>
</reference>
<dbReference type="GO" id="GO:0005886">
    <property type="term" value="C:plasma membrane"/>
    <property type="evidence" value="ECO:0007669"/>
    <property type="project" value="UniProtKB-SubCell"/>
</dbReference>
<dbReference type="Pfam" id="PF02588">
    <property type="entry name" value="YitT_membrane"/>
    <property type="match status" value="1"/>
</dbReference>
<evidence type="ECO:0000256" key="4">
    <source>
        <dbReference type="ARBA" id="ARBA00022989"/>
    </source>
</evidence>
<keyword evidence="5 6" id="KW-0472">Membrane</keyword>
<feature type="transmembrane region" description="Helical" evidence="6">
    <location>
        <begin position="141"/>
        <end position="159"/>
    </location>
</feature>
<dbReference type="InterPro" id="IPR003740">
    <property type="entry name" value="YitT"/>
</dbReference>
<sequence length="343" mass="38803">MAEDWDRSDGGTYVRDADARARIKDRAHEREVRQGKKRIGNAPVVVDAKKELERLKSLRRRAIVRRVITLCFVIVSAFLQAYAIQVFVQPAGLLSSGFTGLAILVDRITSMFGFSFPTSLGMIVFNIPVAILCWKSISKRFVVFSMIQVFLSSTFLRFMDFDPMLREPVLLVVFGGFIYGLAIAIALRGGASTAGTDFISLMVSNKTGKSIWGFIFAGNCVMLLIFGYLFGWTSAAFSIIFQFISTKTIETFYHRYDRMTLRITTKKPDEVLEAYTEKFRHGSSCFEVIGGYSRKTYWIIETVVSSYEVGEIVALVRAHDDHAVINVFRSEDFFGRFYRGPVD</sequence>
<gene>
    <name evidence="8" type="ORF">K8U80_09905</name>
</gene>
<dbReference type="InterPro" id="IPR019264">
    <property type="entry name" value="DUF2179"/>
</dbReference>
<dbReference type="PANTHER" id="PTHR33545">
    <property type="entry name" value="UPF0750 MEMBRANE PROTEIN YITT-RELATED"/>
    <property type="match status" value="1"/>
</dbReference>
<comment type="subcellular location">
    <subcellularLocation>
        <location evidence="1">Cell membrane</location>
        <topology evidence="1">Multi-pass membrane protein</topology>
    </subcellularLocation>
</comment>
<dbReference type="SUPFAM" id="SSF103473">
    <property type="entry name" value="MFS general substrate transporter"/>
    <property type="match status" value="1"/>
</dbReference>
<evidence type="ECO:0000256" key="6">
    <source>
        <dbReference type="SAM" id="Phobius"/>
    </source>
</evidence>
<dbReference type="AlphaFoldDB" id="A0A921ITB7"/>
<evidence type="ECO:0000256" key="3">
    <source>
        <dbReference type="ARBA" id="ARBA00022692"/>
    </source>
</evidence>
<evidence type="ECO:0000313" key="8">
    <source>
        <dbReference type="EMBL" id="HJG31688.1"/>
    </source>
</evidence>
<reference evidence="8" key="1">
    <citation type="journal article" date="2021" name="PeerJ">
        <title>Extensive microbial diversity within the chicken gut microbiome revealed by metagenomics and culture.</title>
        <authorList>
            <person name="Gilroy R."/>
            <person name="Ravi A."/>
            <person name="Getino M."/>
            <person name="Pursley I."/>
            <person name="Horton D.L."/>
            <person name="Alikhan N.F."/>
            <person name="Baker D."/>
            <person name="Gharbi K."/>
            <person name="Hall N."/>
            <person name="Watson M."/>
            <person name="Adriaenssens E.M."/>
            <person name="Foster-Nyarko E."/>
            <person name="Jarju S."/>
            <person name="Secka A."/>
            <person name="Antonio M."/>
            <person name="Oren A."/>
            <person name="Chaudhuri R.R."/>
            <person name="La Ragione R."/>
            <person name="Hildebrand F."/>
            <person name="Pallen M.J."/>
        </authorList>
    </citation>
    <scope>NUCLEOTIDE SEQUENCE</scope>
    <source>
        <strain evidence="8">ChiGjej2B2-7701</strain>
    </source>
</reference>
<dbReference type="InterPro" id="IPR015867">
    <property type="entry name" value="N-reg_PII/ATP_PRibTrfase_C"/>
</dbReference>
<dbReference type="PANTHER" id="PTHR33545:SF5">
    <property type="entry name" value="UPF0750 MEMBRANE PROTEIN YITT"/>
    <property type="match status" value="1"/>
</dbReference>
<keyword evidence="4 6" id="KW-1133">Transmembrane helix</keyword>
<organism evidence="8 9">
    <name type="scientific">Collinsella ihumii</name>
    <dbReference type="NCBI Taxonomy" id="1720204"/>
    <lineage>
        <taxon>Bacteria</taxon>
        <taxon>Bacillati</taxon>
        <taxon>Actinomycetota</taxon>
        <taxon>Coriobacteriia</taxon>
        <taxon>Coriobacteriales</taxon>
        <taxon>Coriobacteriaceae</taxon>
        <taxon>Collinsella</taxon>
    </lineage>
</organism>
<dbReference type="Pfam" id="PF10035">
    <property type="entry name" value="DUF2179"/>
    <property type="match status" value="1"/>
</dbReference>
<evidence type="ECO:0000259" key="7">
    <source>
        <dbReference type="Pfam" id="PF10035"/>
    </source>
</evidence>
<feature type="transmembrane region" description="Helical" evidence="6">
    <location>
        <begin position="67"/>
        <end position="88"/>
    </location>
</feature>
<feature type="transmembrane region" description="Helical" evidence="6">
    <location>
        <begin position="108"/>
        <end position="134"/>
    </location>
</feature>
<keyword evidence="2" id="KW-1003">Cell membrane</keyword>
<evidence type="ECO:0000256" key="1">
    <source>
        <dbReference type="ARBA" id="ARBA00004651"/>
    </source>
</evidence>
<dbReference type="Proteomes" id="UP000746751">
    <property type="component" value="Unassembled WGS sequence"/>
</dbReference>
<comment type="caution">
    <text evidence="8">The sequence shown here is derived from an EMBL/GenBank/DDBJ whole genome shotgun (WGS) entry which is preliminary data.</text>
</comment>